<evidence type="ECO:0000256" key="1">
    <source>
        <dbReference type="ARBA" id="ARBA00022614"/>
    </source>
</evidence>
<dbReference type="GO" id="GO:0003723">
    <property type="term" value="F:RNA binding"/>
    <property type="evidence" value="ECO:0007669"/>
    <property type="project" value="InterPro"/>
</dbReference>
<evidence type="ECO:0000259" key="4">
    <source>
        <dbReference type="SMART" id="SM00873"/>
    </source>
</evidence>
<dbReference type="InterPro" id="IPR005146">
    <property type="entry name" value="B3/B4_tRNA-bd"/>
</dbReference>
<gene>
    <name evidence="5" type="primary">AUGUSTUS-3.0.2_15534</name>
    <name evidence="5" type="ORF">TcasGA2_TC015534</name>
</gene>
<dbReference type="Proteomes" id="UP000007266">
    <property type="component" value="Linkage group 6"/>
</dbReference>
<evidence type="ECO:0000256" key="3">
    <source>
        <dbReference type="SAM" id="MobiDB-lite"/>
    </source>
</evidence>
<dbReference type="PANTHER" id="PTHR10947">
    <property type="entry name" value="PHENYLALANYL-TRNA SYNTHETASE BETA CHAIN AND LEUCINE-RICH REPEAT-CONTAINING PROTEIN 47"/>
    <property type="match status" value="1"/>
</dbReference>
<sequence length="504" mass="56507">MWPEVQRARSENRHELVLGGNEIAERIAKEGLDPGIFALTGLNYLDLHETSLGAIPDEIARLVNLQSLVLHSNKLEGVNSAVTKLEKLKLLDLARNQLREVPPEIDKLANIVTFNFTFNCLGGFPELRNTRKLSVLDLSNNKLKIFPRVCNEGLANLSELKLSENEIETIPPEINQLTGLKVLELGHNKIKSLPGELADCTKLKVLGLKNNPISDRRLLKLIDQCRTKQIIDYVKAHSPKTVVQKSEQKGPPRATQDSDSDPDEYKHTIRVHYAKDSPKIVLDESVKSVREFLVACLVSVTFTEETFKKFIQIQNKLHETVCSKRNSSTIATHDYDKLPPGDLHYTTLPPSELQIQPLNRPTAMSGADLFTKLQTEANNLRKEKKRNTYSGIHKFLYLIEGKSRYPCLVNSQGIVVSFPPITNSEVTKIEVGTKNLLVEVTSSVSLHLCKVAMEALLRELIGLVGHDLEVTQVKSTDPDGNLRVVYPSKNDLVFEGNEIRVVRD</sequence>
<feature type="region of interest" description="Disordered" evidence="3">
    <location>
        <begin position="241"/>
        <end position="264"/>
    </location>
</feature>
<feature type="domain" description="B3/B4 tRNA-binding" evidence="4">
    <location>
        <begin position="289"/>
        <end position="465"/>
    </location>
</feature>
<dbReference type="Gene3D" id="3.50.40.10">
    <property type="entry name" value="Phenylalanyl-trna Synthetase, Chain B, domain 3"/>
    <property type="match status" value="1"/>
</dbReference>
<organism evidence="5 6">
    <name type="scientific">Tribolium castaneum</name>
    <name type="common">Red flour beetle</name>
    <dbReference type="NCBI Taxonomy" id="7070"/>
    <lineage>
        <taxon>Eukaryota</taxon>
        <taxon>Metazoa</taxon>
        <taxon>Ecdysozoa</taxon>
        <taxon>Arthropoda</taxon>
        <taxon>Hexapoda</taxon>
        <taxon>Insecta</taxon>
        <taxon>Pterygota</taxon>
        <taxon>Neoptera</taxon>
        <taxon>Endopterygota</taxon>
        <taxon>Coleoptera</taxon>
        <taxon>Polyphaga</taxon>
        <taxon>Cucujiformia</taxon>
        <taxon>Tenebrionidae</taxon>
        <taxon>Tenebrionidae incertae sedis</taxon>
        <taxon>Tribolium</taxon>
    </lineage>
</organism>
<keyword evidence="6" id="KW-1185">Reference proteome</keyword>
<protein>
    <submittedName>
        <fullName evidence="5">Leucine-rich repeat-containing protein 47-like Protein</fullName>
    </submittedName>
</protein>
<dbReference type="PhylomeDB" id="D2A5G5"/>
<dbReference type="eggNOG" id="KOG2472">
    <property type="taxonomic scope" value="Eukaryota"/>
</dbReference>
<proteinExistence type="predicted"/>
<dbReference type="PANTHER" id="PTHR10947:SF3">
    <property type="entry name" value="LEUCINE-RICH REPEAT-CONTAINING PROTEIN 47"/>
    <property type="match status" value="1"/>
</dbReference>
<dbReference type="SMART" id="SM00369">
    <property type="entry name" value="LRR_TYP"/>
    <property type="match status" value="6"/>
</dbReference>
<evidence type="ECO:0000313" key="5">
    <source>
        <dbReference type="EMBL" id="EFA05368.1"/>
    </source>
</evidence>
<dbReference type="OrthoDB" id="67933at2759"/>
<dbReference type="KEGG" id="tca:655450"/>
<dbReference type="OMA" id="YDVKPPT"/>
<dbReference type="Pfam" id="PF13855">
    <property type="entry name" value="LRR_8"/>
    <property type="match status" value="1"/>
</dbReference>
<evidence type="ECO:0000256" key="2">
    <source>
        <dbReference type="ARBA" id="ARBA00022737"/>
    </source>
</evidence>
<dbReference type="InterPro" id="IPR001611">
    <property type="entry name" value="Leu-rich_rpt"/>
</dbReference>
<dbReference type="GO" id="GO:0004826">
    <property type="term" value="F:phenylalanine-tRNA ligase activity"/>
    <property type="evidence" value="ECO:0007669"/>
    <property type="project" value="InterPro"/>
</dbReference>
<dbReference type="GO" id="GO:0005737">
    <property type="term" value="C:cytoplasm"/>
    <property type="evidence" value="ECO:0000318"/>
    <property type="project" value="GO_Central"/>
</dbReference>
<reference evidence="5 6" key="2">
    <citation type="journal article" date="2010" name="Nucleic Acids Res.">
        <title>BeetleBase in 2010: revisions to provide comprehensive genomic information for Tribolium castaneum.</title>
        <authorList>
            <person name="Kim H.S."/>
            <person name="Murphy T."/>
            <person name="Xia J."/>
            <person name="Caragea D."/>
            <person name="Park Y."/>
            <person name="Beeman R.W."/>
            <person name="Lorenzen M.D."/>
            <person name="Butcher S."/>
            <person name="Manak J.R."/>
            <person name="Brown S.J."/>
        </authorList>
    </citation>
    <scope>GENOME REANNOTATION</scope>
    <source>
        <strain evidence="5 6">Georgia GA2</strain>
    </source>
</reference>
<dbReference type="HOGENOM" id="CLU_034522_0_0_1"/>
<reference evidence="5 6" key="1">
    <citation type="journal article" date="2008" name="Nature">
        <title>The genome of the model beetle and pest Tribolium castaneum.</title>
        <authorList>
            <consortium name="Tribolium Genome Sequencing Consortium"/>
            <person name="Richards S."/>
            <person name="Gibbs R.A."/>
            <person name="Weinstock G.M."/>
            <person name="Brown S.J."/>
            <person name="Denell R."/>
            <person name="Beeman R.W."/>
            <person name="Gibbs R."/>
            <person name="Beeman R.W."/>
            <person name="Brown S.J."/>
            <person name="Bucher G."/>
            <person name="Friedrich M."/>
            <person name="Grimmelikhuijzen C.J."/>
            <person name="Klingler M."/>
            <person name="Lorenzen M."/>
            <person name="Richards S."/>
            <person name="Roth S."/>
            <person name="Schroder R."/>
            <person name="Tautz D."/>
            <person name="Zdobnov E.M."/>
            <person name="Muzny D."/>
            <person name="Gibbs R.A."/>
            <person name="Weinstock G.M."/>
            <person name="Attaway T."/>
            <person name="Bell S."/>
            <person name="Buhay C.J."/>
            <person name="Chandrabose M.N."/>
            <person name="Chavez D."/>
            <person name="Clerk-Blankenburg K.P."/>
            <person name="Cree A."/>
            <person name="Dao M."/>
            <person name="Davis C."/>
            <person name="Chacko J."/>
            <person name="Dinh H."/>
            <person name="Dugan-Rocha S."/>
            <person name="Fowler G."/>
            <person name="Garner T.T."/>
            <person name="Garnes J."/>
            <person name="Gnirke A."/>
            <person name="Hawes A."/>
            <person name="Hernandez J."/>
            <person name="Hines S."/>
            <person name="Holder M."/>
            <person name="Hume J."/>
            <person name="Jhangiani S.N."/>
            <person name="Joshi V."/>
            <person name="Khan Z.M."/>
            <person name="Jackson L."/>
            <person name="Kovar C."/>
            <person name="Kowis A."/>
            <person name="Lee S."/>
            <person name="Lewis L.R."/>
            <person name="Margolis J."/>
            <person name="Morgan M."/>
            <person name="Nazareth L.V."/>
            <person name="Nguyen N."/>
            <person name="Okwuonu G."/>
            <person name="Parker D."/>
            <person name="Richards S."/>
            <person name="Ruiz S.J."/>
            <person name="Santibanez J."/>
            <person name="Savard J."/>
            <person name="Scherer S.E."/>
            <person name="Schneider B."/>
            <person name="Sodergren E."/>
            <person name="Tautz D."/>
            <person name="Vattahil S."/>
            <person name="Villasana D."/>
            <person name="White C.S."/>
            <person name="Wright R."/>
            <person name="Park Y."/>
            <person name="Beeman R.W."/>
            <person name="Lord J."/>
            <person name="Oppert B."/>
            <person name="Lorenzen M."/>
            <person name="Brown S."/>
            <person name="Wang L."/>
            <person name="Savard J."/>
            <person name="Tautz D."/>
            <person name="Richards S."/>
            <person name="Weinstock G."/>
            <person name="Gibbs R.A."/>
            <person name="Liu Y."/>
            <person name="Worley K."/>
            <person name="Weinstock G."/>
            <person name="Elsik C.G."/>
            <person name="Reese J.T."/>
            <person name="Elhaik E."/>
            <person name="Landan G."/>
            <person name="Graur D."/>
            <person name="Arensburger P."/>
            <person name="Atkinson P."/>
            <person name="Beeman R.W."/>
            <person name="Beidler J."/>
            <person name="Brown S.J."/>
            <person name="Demuth J.P."/>
            <person name="Drury D.W."/>
            <person name="Du Y.Z."/>
            <person name="Fujiwara H."/>
            <person name="Lorenzen M."/>
            <person name="Maselli V."/>
            <person name="Osanai M."/>
            <person name="Park Y."/>
            <person name="Robertson H.M."/>
            <person name="Tu Z."/>
            <person name="Wang J.J."/>
            <person name="Wang S."/>
            <person name="Richards S."/>
            <person name="Song H."/>
            <person name="Zhang L."/>
            <person name="Sodergren E."/>
            <person name="Werner D."/>
            <person name="Stanke M."/>
            <person name="Morgenstern B."/>
            <person name="Solovyev V."/>
            <person name="Kosarev P."/>
            <person name="Brown G."/>
            <person name="Chen H.C."/>
            <person name="Ermolaeva O."/>
            <person name="Hlavina W."/>
            <person name="Kapustin Y."/>
            <person name="Kiryutin B."/>
            <person name="Kitts P."/>
            <person name="Maglott D."/>
            <person name="Pruitt K."/>
            <person name="Sapojnikov V."/>
            <person name="Souvorov A."/>
            <person name="Mackey A.J."/>
            <person name="Waterhouse R.M."/>
            <person name="Wyder S."/>
            <person name="Zdobnov E.M."/>
            <person name="Zdobnov E.M."/>
            <person name="Wyder S."/>
            <person name="Kriventseva E.V."/>
            <person name="Kadowaki T."/>
            <person name="Bork P."/>
            <person name="Aranda M."/>
            <person name="Bao R."/>
            <person name="Beermann A."/>
            <person name="Berns N."/>
            <person name="Bolognesi R."/>
            <person name="Bonneton F."/>
            <person name="Bopp D."/>
            <person name="Brown S.J."/>
            <person name="Bucher G."/>
            <person name="Butts T."/>
            <person name="Chaumot A."/>
            <person name="Denell R.E."/>
            <person name="Ferrier D.E."/>
            <person name="Friedrich M."/>
            <person name="Gordon C.M."/>
            <person name="Jindra M."/>
            <person name="Klingler M."/>
            <person name="Lan Q."/>
            <person name="Lattorff H.M."/>
            <person name="Laudet V."/>
            <person name="von Levetsow C."/>
            <person name="Liu Z."/>
            <person name="Lutz R."/>
            <person name="Lynch J.A."/>
            <person name="da Fonseca R.N."/>
            <person name="Posnien N."/>
            <person name="Reuter R."/>
            <person name="Roth S."/>
            <person name="Savard J."/>
            <person name="Schinko J.B."/>
            <person name="Schmitt C."/>
            <person name="Schoppmeier M."/>
            <person name="Schroder R."/>
            <person name="Shippy T.D."/>
            <person name="Simonnet F."/>
            <person name="Marques-Souza H."/>
            <person name="Tautz D."/>
            <person name="Tomoyasu Y."/>
            <person name="Trauner J."/>
            <person name="Van der Zee M."/>
            <person name="Vervoort M."/>
            <person name="Wittkopp N."/>
            <person name="Wimmer E.A."/>
            <person name="Yang X."/>
            <person name="Jones A.K."/>
            <person name="Sattelle D.B."/>
            <person name="Ebert P.R."/>
            <person name="Nelson D."/>
            <person name="Scott J.G."/>
            <person name="Beeman R.W."/>
            <person name="Muthukrishnan S."/>
            <person name="Kramer K.J."/>
            <person name="Arakane Y."/>
            <person name="Beeman R.W."/>
            <person name="Zhu Q."/>
            <person name="Hogenkamp D."/>
            <person name="Dixit R."/>
            <person name="Oppert B."/>
            <person name="Jiang H."/>
            <person name="Zou Z."/>
            <person name="Marshall J."/>
            <person name="Elpidina E."/>
            <person name="Vinokurov K."/>
            <person name="Oppert C."/>
            <person name="Zou Z."/>
            <person name="Evans J."/>
            <person name="Lu Z."/>
            <person name="Zhao P."/>
            <person name="Sumathipala N."/>
            <person name="Altincicek B."/>
            <person name="Vilcinskas A."/>
            <person name="Williams M."/>
            <person name="Hultmark D."/>
            <person name="Hetru C."/>
            <person name="Jiang H."/>
            <person name="Grimmelikhuijzen C.J."/>
            <person name="Hauser F."/>
            <person name="Cazzamali G."/>
            <person name="Williamson M."/>
            <person name="Park Y."/>
            <person name="Li B."/>
            <person name="Tanaka Y."/>
            <person name="Predel R."/>
            <person name="Neupert S."/>
            <person name="Schachtner J."/>
            <person name="Verleyen P."/>
            <person name="Raible F."/>
            <person name="Bork P."/>
            <person name="Friedrich M."/>
            <person name="Walden K.K."/>
            <person name="Robertson H.M."/>
            <person name="Angeli S."/>
            <person name="Foret S."/>
            <person name="Bucher G."/>
            <person name="Schuetz S."/>
            <person name="Maleszka R."/>
            <person name="Wimmer E.A."/>
            <person name="Beeman R.W."/>
            <person name="Lorenzen M."/>
            <person name="Tomoyasu Y."/>
            <person name="Miller S.C."/>
            <person name="Grossmann D."/>
            <person name="Bucher G."/>
        </authorList>
    </citation>
    <scope>NUCLEOTIDE SEQUENCE [LARGE SCALE GENOMIC DNA]</scope>
    <source>
        <strain evidence="5 6">Georgia GA2</strain>
    </source>
</reference>
<dbReference type="InterPro" id="IPR003591">
    <property type="entry name" value="Leu-rich_rpt_typical-subtyp"/>
</dbReference>
<dbReference type="InterPro" id="IPR045060">
    <property type="entry name" value="Phe-tRNA-ligase_IIc_bsu"/>
</dbReference>
<evidence type="ECO:0000313" key="6">
    <source>
        <dbReference type="Proteomes" id="UP000007266"/>
    </source>
</evidence>
<dbReference type="AlphaFoldDB" id="D2A5G5"/>
<dbReference type="PROSITE" id="PS51450">
    <property type="entry name" value="LRR"/>
    <property type="match status" value="3"/>
</dbReference>
<dbReference type="InterPro" id="IPR032675">
    <property type="entry name" value="LRR_dom_sf"/>
</dbReference>
<keyword evidence="2" id="KW-0677">Repeat</keyword>
<dbReference type="SUPFAM" id="SSF52058">
    <property type="entry name" value="L domain-like"/>
    <property type="match status" value="1"/>
</dbReference>
<accession>D2A5G5</accession>
<dbReference type="STRING" id="7070.D2A5G5"/>
<dbReference type="Gene3D" id="3.80.10.10">
    <property type="entry name" value="Ribonuclease Inhibitor"/>
    <property type="match status" value="2"/>
</dbReference>
<dbReference type="SMART" id="SM00873">
    <property type="entry name" value="B3_4"/>
    <property type="match status" value="1"/>
</dbReference>
<dbReference type="EMBL" id="KQ971345">
    <property type="protein sequence ID" value="EFA05368.1"/>
    <property type="molecule type" value="Genomic_DNA"/>
</dbReference>
<dbReference type="InterPro" id="IPR020825">
    <property type="entry name" value="Phe-tRNA_synthase-like_B3/B4"/>
</dbReference>
<dbReference type="GO" id="GO:0006432">
    <property type="term" value="P:phenylalanyl-tRNA aminoacylation"/>
    <property type="evidence" value="ECO:0007669"/>
    <property type="project" value="InterPro"/>
</dbReference>
<dbReference type="InParanoid" id="D2A5G5"/>
<keyword evidence="1" id="KW-0433">Leucine-rich repeat</keyword>
<name>D2A5G5_TRICA</name>